<keyword evidence="5" id="KW-0813">Transport</keyword>
<keyword evidence="12" id="KW-1185">Reference proteome</keyword>
<evidence type="ECO:0000256" key="8">
    <source>
        <dbReference type="ARBA" id="ARBA00022989"/>
    </source>
</evidence>
<dbReference type="RefSeq" id="WP_145357756.1">
    <property type="nucleotide sequence ID" value="NZ_CP036265.1"/>
</dbReference>
<evidence type="ECO:0000313" key="12">
    <source>
        <dbReference type="Proteomes" id="UP000318741"/>
    </source>
</evidence>
<sequence>MPLIEIVAVVFGLACVGLTIRRSILCWPTGLVQVVLSSVIFWQVKLYSDFALQLIYVGLQIYGWREWLRERRPVGESVGKPVGEDAEAGNPAGAGEVPVGRLSGPAFFGWAVGIAVGSAALGGAMKEWTDAALPFGDAFTTVASLAAQWLLAKRAVESWLIWIAVDVVSIANYYHKDLHLFAGLYAVFLVMATAGYFAWRRAAATGEPVEPPAIAEPAIAQAKS</sequence>
<evidence type="ECO:0000256" key="10">
    <source>
        <dbReference type="SAM" id="Phobius"/>
    </source>
</evidence>
<evidence type="ECO:0000256" key="6">
    <source>
        <dbReference type="ARBA" id="ARBA00022475"/>
    </source>
</evidence>
<evidence type="ECO:0000256" key="7">
    <source>
        <dbReference type="ARBA" id="ARBA00022692"/>
    </source>
</evidence>
<keyword evidence="8 10" id="KW-1133">Transmembrane helix</keyword>
<evidence type="ECO:0000256" key="9">
    <source>
        <dbReference type="ARBA" id="ARBA00023136"/>
    </source>
</evidence>
<evidence type="ECO:0000256" key="4">
    <source>
        <dbReference type="ARBA" id="ARBA00017522"/>
    </source>
</evidence>
<dbReference type="GO" id="GO:0034257">
    <property type="term" value="F:nicotinamide riboside transmembrane transporter activity"/>
    <property type="evidence" value="ECO:0007669"/>
    <property type="project" value="InterPro"/>
</dbReference>
<keyword evidence="9 10" id="KW-0472">Membrane</keyword>
<evidence type="ECO:0000256" key="1">
    <source>
        <dbReference type="ARBA" id="ARBA00002672"/>
    </source>
</evidence>
<dbReference type="OrthoDB" id="9791248at2"/>
<feature type="transmembrane region" description="Helical" evidence="10">
    <location>
        <begin position="181"/>
        <end position="199"/>
    </location>
</feature>
<evidence type="ECO:0000256" key="3">
    <source>
        <dbReference type="ARBA" id="ARBA00006669"/>
    </source>
</evidence>
<keyword evidence="7 10" id="KW-0812">Transmembrane</keyword>
<dbReference type="PANTHER" id="PTHR36122">
    <property type="entry name" value="NICOTINAMIDE RIBOSIDE TRANSPORTER PNUC"/>
    <property type="match status" value="1"/>
</dbReference>
<dbReference type="Proteomes" id="UP000318741">
    <property type="component" value="Chromosome"/>
</dbReference>
<protein>
    <recommendedName>
        <fullName evidence="4">Nicotinamide riboside transporter PnuC</fullName>
    </recommendedName>
</protein>
<dbReference type="Pfam" id="PF04973">
    <property type="entry name" value="NMN_transporter"/>
    <property type="match status" value="1"/>
</dbReference>
<feature type="transmembrane region" description="Helical" evidence="10">
    <location>
        <begin position="46"/>
        <end position="64"/>
    </location>
</feature>
<reference evidence="11 12" key="1">
    <citation type="submission" date="2019-02" db="EMBL/GenBank/DDBJ databases">
        <title>Deep-cultivation of Planctomycetes and their phenomic and genomic characterization uncovers novel biology.</title>
        <authorList>
            <person name="Wiegand S."/>
            <person name="Jogler M."/>
            <person name="Boedeker C."/>
            <person name="Pinto D."/>
            <person name="Vollmers J."/>
            <person name="Rivas-Marin E."/>
            <person name="Kohn T."/>
            <person name="Peeters S.H."/>
            <person name="Heuer A."/>
            <person name="Rast P."/>
            <person name="Oberbeckmann S."/>
            <person name="Bunk B."/>
            <person name="Jeske O."/>
            <person name="Meyerdierks A."/>
            <person name="Storesund J.E."/>
            <person name="Kallscheuer N."/>
            <person name="Luecker S."/>
            <person name="Lage O.M."/>
            <person name="Pohl T."/>
            <person name="Merkel B.J."/>
            <person name="Hornburger P."/>
            <person name="Mueller R.-W."/>
            <person name="Bruemmer F."/>
            <person name="Labrenz M."/>
            <person name="Spormann A.M."/>
            <person name="Op den Camp H."/>
            <person name="Overmann J."/>
            <person name="Amann R."/>
            <person name="Jetten M.S.M."/>
            <person name="Mascher T."/>
            <person name="Medema M.H."/>
            <person name="Devos D.P."/>
            <person name="Kaster A.-K."/>
            <person name="Ovreas L."/>
            <person name="Rohde M."/>
            <person name="Galperin M.Y."/>
            <person name="Jogler C."/>
        </authorList>
    </citation>
    <scope>NUCLEOTIDE SEQUENCE [LARGE SCALE GENOMIC DNA]</scope>
    <source>
        <strain evidence="11 12">CA12</strain>
    </source>
</reference>
<dbReference type="KEGG" id="acaf:CA12_09860"/>
<comment type="subcellular location">
    <subcellularLocation>
        <location evidence="2">Cell membrane</location>
        <topology evidence="2">Multi-pass membrane protein</topology>
    </subcellularLocation>
</comment>
<gene>
    <name evidence="11" type="primary">pnuC</name>
    <name evidence="11" type="ORF">CA12_09860</name>
</gene>
<dbReference type="GO" id="GO:0005886">
    <property type="term" value="C:plasma membrane"/>
    <property type="evidence" value="ECO:0007669"/>
    <property type="project" value="UniProtKB-SubCell"/>
</dbReference>
<evidence type="ECO:0000256" key="5">
    <source>
        <dbReference type="ARBA" id="ARBA00022448"/>
    </source>
</evidence>
<dbReference type="PANTHER" id="PTHR36122:SF2">
    <property type="entry name" value="NICOTINAMIDE RIBOSIDE TRANSPORTER PNUC"/>
    <property type="match status" value="1"/>
</dbReference>
<dbReference type="InterPro" id="IPR006419">
    <property type="entry name" value="NMN_transpt_PnuC"/>
</dbReference>
<name>A0A517P6C4_9PLAN</name>
<dbReference type="AlphaFoldDB" id="A0A517P6C4"/>
<keyword evidence="6" id="KW-1003">Cell membrane</keyword>
<evidence type="ECO:0000313" key="11">
    <source>
        <dbReference type="EMBL" id="QDT14906.1"/>
    </source>
</evidence>
<dbReference type="EMBL" id="CP036265">
    <property type="protein sequence ID" value="QDT14906.1"/>
    <property type="molecule type" value="Genomic_DNA"/>
</dbReference>
<comment type="function">
    <text evidence="1">Required for nicotinamide riboside transport across the inner membrane.</text>
</comment>
<evidence type="ECO:0000256" key="2">
    <source>
        <dbReference type="ARBA" id="ARBA00004651"/>
    </source>
</evidence>
<accession>A0A517P6C4</accession>
<comment type="similarity">
    <text evidence="3">Belongs to the nicotinamide ribonucleoside (NR) uptake permease (TC 4.B.1) family.</text>
</comment>
<proteinExistence type="inferred from homology"/>
<dbReference type="NCBIfam" id="TIGR01528">
    <property type="entry name" value="NMN_trans_PnuC"/>
    <property type="match status" value="1"/>
</dbReference>
<feature type="transmembrane region" description="Helical" evidence="10">
    <location>
        <begin position="107"/>
        <end position="125"/>
    </location>
</feature>
<organism evidence="11 12">
    <name type="scientific">Alienimonas californiensis</name>
    <dbReference type="NCBI Taxonomy" id="2527989"/>
    <lineage>
        <taxon>Bacteria</taxon>
        <taxon>Pseudomonadati</taxon>
        <taxon>Planctomycetota</taxon>
        <taxon>Planctomycetia</taxon>
        <taxon>Planctomycetales</taxon>
        <taxon>Planctomycetaceae</taxon>
        <taxon>Alienimonas</taxon>
    </lineage>
</organism>